<name>A0A1J9QIU7_9EURO</name>
<evidence type="ECO:0000313" key="1">
    <source>
        <dbReference type="EMBL" id="OJD16103.1"/>
    </source>
</evidence>
<evidence type="ECO:0000313" key="2">
    <source>
        <dbReference type="Proteomes" id="UP000182235"/>
    </source>
</evidence>
<accession>A0A1J9QIU7</accession>
<dbReference type="SUPFAM" id="SSF54695">
    <property type="entry name" value="POZ domain"/>
    <property type="match status" value="1"/>
</dbReference>
<proteinExistence type="predicted"/>
<sequence length="257" mass="29394">MYVARTKLRPRNRLVQSGPERKTISVHSEMLESFPKSFKDKVDKRSDSVELDDVDMDTFARCCEYIYTGDYSEPQPSYEPSREAGSSLSDTSMPVVVHANIFSDASDIREKWAQAFEDLGFKPPLETRRNNASANHTAIFLTHARVVSFATRHGWESLSTLASYKMFYALADFRLFEQRIADVVQLLHYTFRGDSETSALFETVLAYHAAWNVRRLMSNENFRLFLKDVPSFSTTILTLLCNINPAPLPDIRANDKI</sequence>
<organism evidence="1 2">
    <name type="scientific">Emergomyces pasteurianus Ep9510</name>
    <dbReference type="NCBI Taxonomy" id="1447872"/>
    <lineage>
        <taxon>Eukaryota</taxon>
        <taxon>Fungi</taxon>
        <taxon>Dikarya</taxon>
        <taxon>Ascomycota</taxon>
        <taxon>Pezizomycotina</taxon>
        <taxon>Eurotiomycetes</taxon>
        <taxon>Eurotiomycetidae</taxon>
        <taxon>Onygenales</taxon>
        <taxon>Ajellomycetaceae</taxon>
        <taxon>Emergomyces</taxon>
    </lineage>
</organism>
<dbReference type="EMBL" id="LGRN01000122">
    <property type="protein sequence ID" value="OJD16103.1"/>
    <property type="molecule type" value="Genomic_DNA"/>
</dbReference>
<reference evidence="1 2" key="1">
    <citation type="submission" date="2015-07" db="EMBL/GenBank/DDBJ databases">
        <title>Emmonsia species relationships and genome sequence.</title>
        <authorList>
            <consortium name="The Broad Institute Genomics Platform"/>
            <person name="Cuomo C.A."/>
            <person name="Munoz J.F."/>
            <person name="Imamovic A."/>
            <person name="Priest M.E."/>
            <person name="Young S."/>
            <person name="Clay O.K."/>
            <person name="McEwen J.G."/>
        </authorList>
    </citation>
    <scope>NUCLEOTIDE SEQUENCE [LARGE SCALE GENOMIC DNA]</scope>
    <source>
        <strain evidence="1 2">UAMH 9510</strain>
    </source>
</reference>
<keyword evidence="2" id="KW-1185">Reference proteome</keyword>
<dbReference type="VEuPathDB" id="FungiDB:AJ78_03683"/>
<dbReference type="Proteomes" id="UP000182235">
    <property type="component" value="Unassembled WGS sequence"/>
</dbReference>
<dbReference type="OrthoDB" id="9997739at2759"/>
<evidence type="ECO:0008006" key="3">
    <source>
        <dbReference type="Google" id="ProtNLM"/>
    </source>
</evidence>
<protein>
    <recommendedName>
        <fullName evidence="3">BTB domain-containing protein</fullName>
    </recommendedName>
</protein>
<dbReference type="InterPro" id="IPR011333">
    <property type="entry name" value="SKP1/BTB/POZ_sf"/>
</dbReference>
<gene>
    <name evidence="1" type="ORF">AJ78_03683</name>
</gene>
<dbReference type="AlphaFoldDB" id="A0A1J9QIU7"/>
<comment type="caution">
    <text evidence="1">The sequence shown here is derived from an EMBL/GenBank/DDBJ whole genome shotgun (WGS) entry which is preliminary data.</text>
</comment>
<dbReference type="Gene3D" id="3.30.710.10">
    <property type="entry name" value="Potassium Channel Kv1.1, Chain A"/>
    <property type="match status" value="1"/>
</dbReference>
<dbReference type="STRING" id="1447872.A0A1J9QIU7"/>
<dbReference type="PANTHER" id="PTHR47843">
    <property type="entry name" value="BTB DOMAIN-CONTAINING PROTEIN-RELATED"/>
    <property type="match status" value="1"/>
</dbReference>